<dbReference type="PRINTS" id="PR01415">
    <property type="entry name" value="ANKYRIN"/>
</dbReference>
<dbReference type="Ensembl" id="ENSMPUT00000014482.1">
    <property type="protein sequence ID" value="ENSMPUP00000014254.1"/>
    <property type="gene ID" value="ENSMPUG00000014363.1"/>
</dbReference>
<feature type="repeat" description="ANK" evidence="3">
    <location>
        <begin position="110"/>
        <end position="135"/>
    </location>
</feature>
<dbReference type="PANTHER" id="PTHR24171">
    <property type="entry name" value="ANKYRIN REPEAT DOMAIN-CONTAINING PROTEIN 39-RELATED"/>
    <property type="match status" value="1"/>
</dbReference>
<feature type="region of interest" description="Disordered" evidence="4">
    <location>
        <begin position="1"/>
        <end position="20"/>
    </location>
</feature>
<dbReference type="eggNOG" id="KOG4177">
    <property type="taxonomic scope" value="Eukaryota"/>
</dbReference>
<dbReference type="Gene3D" id="1.25.40.20">
    <property type="entry name" value="Ankyrin repeat-containing domain"/>
    <property type="match status" value="2"/>
</dbReference>
<organism evidence="5">
    <name type="scientific">Mustela putorius furo</name>
    <name type="common">European domestic ferret</name>
    <name type="synonym">Mustela furo</name>
    <dbReference type="NCBI Taxonomy" id="9669"/>
    <lineage>
        <taxon>Eukaryota</taxon>
        <taxon>Metazoa</taxon>
        <taxon>Chordata</taxon>
        <taxon>Craniata</taxon>
        <taxon>Vertebrata</taxon>
        <taxon>Euteleostomi</taxon>
        <taxon>Mammalia</taxon>
        <taxon>Eutheria</taxon>
        <taxon>Laurasiatheria</taxon>
        <taxon>Carnivora</taxon>
        <taxon>Caniformia</taxon>
        <taxon>Musteloidea</taxon>
        <taxon>Mustelidae</taxon>
        <taxon>Mustelinae</taxon>
        <taxon>Mustela</taxon>
    </lineage>
</organism>
<proteinExistence type="predicted"/>
<dbReference type="InterPro" id="IPR036770">
    <property type="entry name" value="Ankyrin_rpt-contain_sf"/>
</dbReference>
<dbReference type="STRING" id="9669.ENSMPUP00000014254"/>
<accession>M3YSE4</accession>
<dbReference type="InParanoid" id="M3YSE4"/>
<dbReference type="OMA" id="TRWGDMA"/>
<sequence>MDSRSSQPGEQDVTEAGAAQELRWVELGSEEALGAGTEGPSAQQARGRLLQAVWWGHLGLATKLLRQGASVEERDHTGRTPLHLAVLRGHVPLVHLLLRRGAAVAAADRAGRTPLHEAAWHGHSRVAELLLRRGAPGRSESGLALCNLSWEADNKHGASTRAVLESSRPPGSQREAAGCLVLDFVAGGGALRDRGGAGPALPRSTQRGSSTEKAAVGGGGRMRWGVRARICPLRDMEVLLDHGADPSLKDRHSRSALHRAAAGGHLPAVQLLAAWGAEVDARDSLGLTPLHHAARGGHAEVASHLLDRGAQVNAAGWLHKTPLHLAMEHGHSPTAELLLSRGASPTLRTRWGEVVQDLLSEEACPRHCPPYAERSGRGAEPQS</sequence>
<dbReference type="InterPro" id="IPR002110">
    <property type="entry name" value="Ankyrin_rpt"/>
</dbReference>
<dbReference type="HOGENOM" id="CLU_000134_48_5_1"/>
<evidence type="ECO:0000256" key="3">
    <source>
        <dbReference type="PROSITE-ProRule" id="PRU00023"/>
    </source>
</evidence>
<dbReference type="AlphaFoldDB" id="M3YSE4"/>
<keyword evidence="2 3" id="KW-0040">ANK repeat</keyword>
<dbReference type="GeneTree" id="ENSGT00940000163707"/>
<dbReference type="SUPFAM" id="SSF48403">
    <property type="entry name" value="Ankyrin repeat"/>
    <property type="match status" value="2"/>
</dbReference>
<gene>
    <name evidence="5" type="primary">ANKRD65</name>
</gene>
<dbReference type="EMBL" id="AEYP01101983">
    <property type="status" value="NOT_ANNOTATED_CDS"/>
    <property type="molecule type" value="Genomic_DNA"/>
</dbReference>
<evidence type="ECO:0000256" key="4">
    <source>
        <dbReference type="SAM" id="MobiDB-lite"/>
    </source>
</evidence>
<reference evidence="5" key="1">
    <citation type="submission" date="2024-06" db="UniProtKB">
        <authorList>
            <consortium name="Ensembl"/>
        </authorList>
    </citation>
    <scope>IDENTIFICATION</scope>
</reference>
<feature type="repeat" description="ANK" evidence="3">
    <location>
        <begin position="285"/>
        <end position="317"/>
    </location>
</feature>
<feature type="region of interest" description="Disordered" evidence="4">
    <location>
        <begin position="193"/>
        <end position="218"/>
    </location>
</feature>
<dbReference type="Pfam" id="PF13637">
    <property type="entry name" value="Ank_4"/>
    <property type="match status" value="1"/>
</dbReference>
<dbReference type="PROSITE" id="PS50088">
    <property type="entry name" value="ANK_REPEAT"/>
    <property type="match status" value="5"/>
</dbReference>
<dbReference type="SMART" id="SM00248">
    <property type="entry name" value="ANK"/>
    <property type="match status" value="6"/>
</dbReference>
<evidence type="ECO:0000256" key="1">
    <source>
        <dbReference type="ARBA" id="ARBA00022737"/>
    </source>
</evidence>
<name>M3YSE4_MUSPF</name>
<feature type="repeat" description="ANK" evidence="3">
    <location>
        <begin position="77"/>
        <end position="109"/>
    </location>
</feature>
<feature type="compositionally biased region" description="Polar residues" evidence="4">
    <location>
        <begin position="203"/>
        <end position="212"/>
    </location>
</feature>
<evidence type="ECO:0000313" key="5">
    <source>
        <dbReference type="Ensembl" id="ENSMPUP00000014254.1"/>
    </source>
</evidence>
<dbReference type="PROSITE" id="PS50297">
    <property type="entry name" value="ANK_REP_REGION"/>
    <property type="match status" value="5"/>
</dbReference>
<dbReference type="Pfam" id="PF12796">
    <property type="entry name" value="Ank_2"/>
    <property type="match status" value="2"/>
</dbReference>
<keyword evidence="1" id="KW-0677">Repeat</keyword>
<evidence type="ECO:0000256" key="2">
    <source>
        <dbReference type="ARBA" id="ARBA00023043"/>
    </source>
</evidence>
<feature type="repeat" description="ANK" evidence="3">
    <location>
        <begin position="318"/>
        <end position="350"/>
    </location>
</feature>
<feature type="repeat" description="ANK" evidence="3">
    <location>
        <begin position="252"/>
        <end position="284"/>
    </location>
</feature>
<dbReference type="EMBL" id="AEYP01101982">
    <property type="status" value="NOT_ANNOTATED_CDS"/>
    <property type="molecule type" value="Genomic_DNA"/>
</dbReference>
<protein>
    <submittedName>
        <fullName evidence="5">Ankyrin repeat domain 65</fullName>
    </submittedName>
</protein>